<dbReference type="GO" id="GO:0016787">
    <property type="term" value="F:hydrolase activity"/>
    <property type="evidence" value="ECO:0007669"/>
    <property type="project" value="UniProtKB-KW"/>
</dbReference>
<dbReference type="Proteomes" id="UP001519363">
    <property type="component" value="Unassembled WGS sequence"/>
</dbReference>
<feature type="signal peptide" evidence="1">
    <location>
        <begin position="1"/>
        <end position="28"/>
    </location>
</feature>
<name>A0ABS5AB08_9PSEU</name>
<keyword evidence="3" id="KW-1185">Reference proteome</keyword>
<evidence type="ECO:0000256" key="1">
    <source>
        <dbReference type="SAM" id="SignalP"/>
    </source>
</evidence>
<protein>
    <submittedName>
        <fullName evidence="2">Murein DD-endopeptidase MepM/ murein hydrolase activator NlpD</fullName>
    </submittedName>
</protein>
<evidence type="ECO:0000313" key="3">
    <source>
        <dbReference type="Proteomes" id="UP001519363"/>
    </source>
</evidence>
<proteinExistence type="predicted"/>
<sequence length="100" mass="10180">MTRGLLRLGLALAVSLGGLAVAAQPAVAAPAFQLPFPCNQVWEGQTRTNHSPQNSVDFNRANDEGDPVVASAAGRVSRVANEGSTSYGRMAGASEATGLG</sequence>
<organism evidence="2 3">
    <name type="scientific">Crossiella equi</name>
    <dbReference type="NCBI Taxonomy" id="130796"/>
    <lineage>
        <taxon>Bacteria</taxon>
        <taxon>Bacillati</taxon>
        <taxon>Actinomycetota</taxon>
        <taxon>Actinomycetes</taxon>
        <taxon>Pseudonocardiales</taxon>
        <taxon>Pseudonocardiaceae</taxon>
        <taxon>Crossiella</taxon>
    </lineage>
</organism>
<keyword evidence="2" id="KW-0378">Hydrolase</keyword>
<comment type="caution">
    <text evidence="2">The sequence shown here is derived from an EMBL/GenBank/DDBJ whole genome shotgun (WGS) entry which is preliminary data.</text>
</comment>
<keyword evidence="1" id="KW-0732">Signal</keyword>
<dbReference type="EMBL" id="JAGIOO010000001">
    <property type="protein sequence ID" value="MBP2473756.1"/>
    <property type="molecule type" value="Genomic_DNA"/>
</dbReference>
<dbReference type="Gene3D" id="2.70.70.10">
    <property type="entry name" value="Glucose Permease (Domain IIA)"/>
    <property type="match status" value="1"/>
</dbReference>
<accession>A0ABS5AB08</accession>
<feature type="chain" id="PRO_5045206021" evidence="1">
    <location>
        <begin position="29"/>
        <end position="100"/>
    </location>
</feature>
<reference evidence="2 3" key="1">
    <citation type="submission" date="2021-03" db="EMBL/GenBank/DDBJ databases">
        <title>Sequencing the genomes of 1000 actinobacteria strains.</title>
        <authorList>
            <person name="Klenk H.-P."/>
        </authorList>
    </citation>
    <scope>NUCLEOTIDE SEQUENCE [LARGE SCALE GENOMIC DNA]</scope>
    <source>
        <strain evidence="2 3">DSM 44580</strain>
    </source>
</reference>
<dbReference type="InterPro" id="IPR011055">
    <property type="entry name" value="Dup_hybrid_motif"/>
</dbReference>
<evidence type="ECO:0000313" key="2">
    <source>
        <dbReference type="EMBL" id="MBP2473756.1"/>
    </source>
</evidence>
<gene>
    <name evidence="2" type="ORF">JOF53_002628</name>
</gene>